<keyword evidence="8" id="KW-1185">Reference proteome</keyword>
<evidence type="ECO:0000256" key="4">
    <source>
        <dbReference type="RuleBase" id="RU003345"/>
    </source>
</evidence>
<dbReference type="Gene3D" id="3.40.309.10">
    <property type="entry name" value="Aldehyde Dehydrogenase, Chain A, domain 2"/>
    <property type="match status" value="1"/>
</dbReference>
<dbReference type="InterPro" id="IPR016161">
    <property type="entry name" value="Ald_DH/histidinol_DH"/>
</dbReference>
<evidence type="ECO:0000259" key="6">
    <source>
        <dbReference type="Pfam" id="PF00171"/>
    </source>
</evidence>
<organism evidence="7 8">
    <name type="scientific">Rhizophlyctis rosea</name>
    <dbReference type="NCBI Taxonomy" id="64517"/>
    <lineage>
        <taxon>Eukaryota</taxon>
        <taxon>Fungi</taxon>
        <taxon>Fungi incertae sedis</taxon>
        <taxon>Chytridiomycota</taxon>
        <taxon>Chytridiomycota incertae sedis</taxon>
        <taxon>Chytridiomycetes</taxon>
        <taxon>Rhizophlyctidales</taxon>
        <taxon>Rhizophlyctidaceae</taxon>
        <taxon>Rhizophlyctis</taxon>
    </lineage>
</organism>
<dbReference type="PANTHER" id="PTHR11699">
    <property type="entry name" value="ALDEHYDE DEHYDROGENASE-RELATED"/>
    <property type="match status" value="1"/>
</dbReference>
<keyword evidence="2 4" id="KW-0560">Oxidoreductase</keyword>
<evidence type="ECO:0000256" key="2">
    <source>
        <dbReference type="ARBA" id="ARBA00023002"/>
    </source>
</evidence>
<sequence length="595" mass="64370">MSVLNFLTEAPLISLAVTALCLAVAAVVVLGGAENFTPVNKLHIDFPPEADKSWKDGKILDNPSIKIPSDPESIQCYDPSTGRSLGVRRAVTPAEIREAVARARVAQKEYAKTSFAQRRAFLRTLLDWCVREQDRICAVTGRDSGKTAVDGSFGEILTTCSKLRWTIQQGEKYLQSEYRGGHSLVTMHKSARVDYLPLGVMGCIVSWNYPFHNVIGPLISALFAGNACVVKSSEHVAWSSEFFEKAIKAALRVNGLNEDLVTIKSGWADAGEALISEADKVTFIGSPGVGKIVMKTASATLTPVVLELGGKDAIVAFDDCDVNQLLDVAMRCTFQNSGQNCAGLERIIIQEGIYARVVEELAKRIKAVRVGPPLEEQVDVGAMTMPTQLDIIQRLVDDAVAKGARLLAGGKRFIHPKFPKGQFYTPTLLADVTTDMLIATEEVFGPVLALYKFRTEEEAIALANCCQFGLGGAVFTLDYNKGERIAKHLKTGMCNINDFGINYLCMSLPFGGVGLSGVDRFSGVEGLRGNCHLRSATTDKFRALGVRTGLPPPVKFPLTPASEKFQEGLIGMAFGSGLADRVQGVKNLIFASLGW</sequence>
<feature type="transmembrane region" description="Helical" evidence="5">
    <location>
        <begin position="12"/>
        <end position="33"/>
    </location>
</feature>
<dbReference type="InterPro" id="IPR029510">
    <property type="entry name" value="Ald_DH_CS_GLU"/>
</dbReference>
<dbReference type="InterPro" id="IPR016163">
    <property type="entry name" value="Ald_DH_C"/>
</dbReference>
<dbReference type="SUPFAM" id="SSF53720">
    <property type="entry name" value="ALDH-like"/>
    <property type="match status" value="1"/>
</dbReference>
<dbReference type="PROSITE" id="PS00687">
    <property type="entry name" value="ALDEHYDE_DEHYDR_GLU"/>
    <property type="match status" value="1"/>
</dbReference>
<dbReference type="EMBL" id="JADGJD010000250">
    <property type="protein sequence ID" value="KAJ3052954.1"/>
    <property type="molecule type" value="Genomic_DNA"/>
</dbReference>
<keyword evidence="5" id="KW-1133">Transmembrane helix</keyword>
<feature type="active site" evidence="3">
    <location>
        <position position="307"/>
    </location>
</feature>
<evidence type="ECO:0000313" key="7">
    <source>
        <dbReference type="EMBL" id="KAJ3052954.1"/>
    </source>
</evidence>
<evidence type="ECO:0000256" key="5">
    <source>
        <dbReference type="SAM" id="Phobius"/>
    </source>
</evidence>
<keyword evidence="5" id="KW-0812">Transmembrane</keyword>
<dbReference type="FunFam" id="3.40.309.10:FF:000024">
    <property type="entry name" value="Betaine aldehyde dehydrogenase"/>
    <property type="match status" value="1"/>
</dbReference>
<feature type="domain" description="Aldehyde dehydrogenase" evidence="6">
    <location>
        <begin position="69"/>
        <end position="529"/>
    </location>
</feature>
<evidence type="ECO:0000256" key="3">
    <source>
        <dbReference type="PROSITE-ProRule" id="PRU10007"/>
    </source>
</evidence>
<gene>
    <name evidence="7" type="primary">MSC7</name>
    <name evidence="7" type="ORF">HK097_005352</name>
</gene>
<evidence type="ECO:0000256" key="1">
    <source>
        <dbReference type="ARBA" id="ARBA00009986"/>
    </source>
</evidence>
<protein>
    <submittedName>
        <fullName evidence="7">Meiotic Sister-Chromatid recombination aldehyde dehydrogenase</fullName>
    </submittedName>
</protein>
<dbReference type="Pfam" id="PF00171">
    <property type="entry name" value="Aldedh"/>
    <property type="match status" value="1"/>
</dbReference>
<dbReference type="InterPro" id="IPR016160">
    <property type="entry name" value="Ald_DH_CS_CYS"/>
</dbReference>
<dbReference type="AlphaFoldDB" id="A0AAD5SDJ5"/>
<comment type="similarity">
    <text evidence="1 4">Belongs to the aldehyde dehydrogenase family.</text>
</comment>
<dbReference type="Gene3D" id="3.40.605.10">
    <property type="entry name" value="Aldehyde Dehydrogenase, Chain A, domain 1"/>
    <property type="match status" value="1"/>
</dbReference>
<dbReference type="PROSITE" id="PS00070">
    <property type="entry name" value="ALDEHYDE_DEHYDR_CYS"/>
    <property type="match status" value="1"/>
</dbReference>
<accession>A0AAD5SDJ5</accession>
<reference evidence="7" key="1">
    <citation type="submission" date="2020-05" db="EMBL/GenBank/DDBJ databases">
        <title>Phylogenomic resolution of chytrid fungi.</title>
        <authorList>
            <person name="Stajich J.E."/>
            <person name="Amses K."/>
            <person name="Simmons R."/>
            <person name="Seto K."/>
            <person name="Myers J."/>
            <person name="Bonds A."/>
            <person name="Quandt C.A."/>
            <person name="Barry K."/>
            <person name="Liu P."/>
            <person name="Grigoriev I."/>
            <person name="Longcore J.E."/>
            <person name="James T.Y."/>
        </authorList>
    </citation>
    <scope>NUCLEOTIDE SEQUENCE</scope>
    <source>
        <strain evidence="7">JEL0318</strain>
    </source>
</reference>
<dbReference type="Proteomes" id="UP001212841">
    <property type="component" value="Unassembled WGS sequence"/>
</dbReference>
<keyword evidence="5" id="KW-0472">Membrane</keyword>
<proteinExistence type="inferred from homology"/>
<dbReference type="GO" id="GO:0016620">
    <property type="term" value="F:oxidoreductase activity, acting on the aldehyde or oxo group of donors, NAD or NADP as acceptor"/>
    <property type="evidence" value="ECO:0007669"/>
    <property type="project" value="InterPro"/>
</dbReference>
<comment type="caution">
    <text evidence="7">The sequence shown here is derived from an EMBL/GenBank/DDBJ whole genome shotgun (WGS) entry which is preliminary data.</text>
</comment>
<dbReference type="InterPro" id="IPR016162">
    <property type="entry name" value="Ald_DH_N"/>
</dbReference>
<dbReference type="InterPro" id="IPR015590">
    <property type="entry name" value="Aldehyde_DH_dom"/>
</dbReference>
<name>A0AAD5SDJ5_9FUNG</name>
<evidence type="ECO:0000313" key="8">
    <source>
        <dbReference type="Proteomes" id="UP001212841"/>
    </source>
</evidence>